<feature type="domain" description="OmpA-like" evidence="2">
    <location>
        <begin position="90"/>
        <end position="158"/>
    </location>
</feature>
<name>A0A840VRX7_9PROT</name>
<reference evidence="3 4" key="1">
    <citation type="submission" date="2020-08" db="EMBL/GenBank/DDBJ databases">
        <title>Genomic Encyclopedia of Type Strains, Phase IV (KMG-IV): sequencing the most valuable type-strain genomes for metagenomic binning, comparative biology and taxonomic classification.</title>
        <authorList>
            <person name="Goeker M."/>
        </authorList>
    </citation>
    <scope>NUCLEOTIDE SEQUENCE [LARGE SCALE GENOMIC DNA]</scope>
    <source>
        <strain evidence="3 4">DSM 27026</strain>
    </source>
</reference>
<evidence type="ECO:0000313" key="3">
    <source>
        <dbReference type="EMBL" id="MBB5374090.1"/>
    </source>
</evidence>
<feature type="compositionally biased region" description="Pro residues" evidence="1">
    <location>
        <begin position="62"/>
        <end position="85"/>
    </location>
</feature>
<evidence type="ECO:0000313" key="4">
    <source>
        <dbReference type="Proteomes" id="UP000553706"/>
    </source>
</evidence>
<feature type="region of interest" description="Disordered" evidence="1">
    <location>
        <begin position="1"/>
        <end position="22"/>
    </location>
</feature>
<dbReference type="InterPro" id="IPR036737">
    <property type="entry name" value="OmpA-like_sf"/>
</dbReference>
<evidence type="ECO:0000256" key="1">
    <source>
        <dbReference type="SAM" id="MobiDB-lite"/>
    </source>
</evidence>
<dbReference type="Proteomes" id="UP000553706">
    <property type="component" value="Unassembled WGS sequence"/>
</dbReference>
<keyword evidence="4" id="KW-1185">Reference proteome</keyword>
<dbReference type="SUPFAM" id="SSF103088">
    <property type="entry name" value="OmpA-like"/>
    <property type="match status" value="1"/>
</dbReference>
<feature type="region of interest" description="Disordered" evidence="1">
    <location>
        <begin position="62"/>
        <end position="92"/>
    </location>
</feature>
<gene>
    <name evidence="3" type="ORF">HNP71_002360</name>
</gene>
<dbReference type="AlphaFoldDB" id="A0A840VRX7"/>
<dbReference type="RefSeq" id="WP_183267106.1">
    <property type="nucleotide sequence ID" value="NZ_JACHFJ010000012.1"/>
</dbReference>
<comment type="caution">
    <text evidence="3">The sequence shown here is derived from an EMBL/GenBank/DDBJ whole genome shotgun (WGS) entry which is preliminary data.</text>
</comment>
<accession>A0A840VRX7</accession>
<organism evidence="3 4">
    <name type="scientific">Acidocella aromatica</name>
    <dbReference type="NCBI Taxonomy" id="1303579"/>
    <lineage>
        <taxon>Bacteria</taxon>
        <taxon>Pseudomonadati</taxon>
        <taxon>Pseudomonadota</taxon>
        <taxon>Alphaproteobacteria</taxon>
        <taxon>Acetobacterales</taxon>
        <taxon>Acidocellaceae</taxon>
        <taxon>Acidocella</taxon>
    </lineage>
</organism>
<proteinExistence type="predicted"/>
<dbReference type="EMBL" id="JACHFJ010000012">
    <property type="protein sequence ID" value="MBB5374090.1"/>
    <property type="molecule type" value="Genomic_DNA"/>
</dbReference>
<protein>
    <submittedName>
        <fullName evidence="3">Outer membrane protein OmpA-like peptidoglycan-associated protein</fullName>
    </submittedName>
</protein>
<sequence>MPYPNLADVPAATQATPAGAQEAIAAQAHTGVSAPSPGALAGLTLPAAAPPVPSVPGLSLTAPPPAAAAPAPVAPAPAPKPPGPPQDVAFRPSSALLPPEQAKLLKTFAAKRAGAQVRVVGFGEGNLPLALSRARRIADALTADGVPSADIRVAAQASGSGGFAQLVY</sequence>
<dbReference type="Pfam" id="PF00691">
    <property type="entry name" value="OmpA"/>
    <property type="match status" value="1"/>
</dbReference>
<evidence type="ECO:0000259" key="2">
    <source>
        <dbReference type="Pfam" id="PF00691"/>
    </source>
</evidence>
<feature type="compositionally biased region" description="Low complexity" evidence="1">
    <location>
        <begin position="10"/>
        <end position="22"/>
    </location>
</feature>
<dbReference type="InterPro" id="IPR006665">
    <property type="entry name" value="OmpA-like"/>
</dbReference>